<reference evidence="3" key="1">
    <citation type="journal article" date="2014" name="Int. J. Syst. Evol. Microbiol.">
        <title>Complete genome sequence of Corynebacterium casei LMG S-19264T (=DSM 44701T), isolated from a smear-ripened cheese.</title>
        <authorList>
            <consortium name="US DOE Joint Genome Institute (JGI-PGF)"/>
            <person name="Walter F."/>
            <person name="Albersmeier A."/>
            <person name="Kalinowski J."/>
            <person name="Ruckert C."/>
        </authorList>
    </citation>
    <scope>NUCLEOTIDE SEQUENCE</scope>
    <source>
        <strain evidence="3">NBRC 108769</strain>
    </source>
</reference>
<sequence>MKKVVFILGLLVVSFGMFAQGENHVKRSDLQGPAYKNYKPWKHKTESPKTNIVSKKKSLTGPAYKNYKPWKDASKVEAVVVKNRDSKSEKLTGPAYKNHKPWIKR</sequence>
<organism evidence="3 4">
    <name type="scientific">Portibacter lacus</name>
    <dbReference type="NCBI Taxonomy" id="1099794"/>
    <lineage>
        <taxon>Bacteria</taxon>
        <taxon>Pseudomonadati</taxon>
        <taxon>Bacteroidota</taxon>
        <taxon>Saprospiria</taxon>
        <taxon>Saprospirales</taxon>
        <taxon>Haliscomenobacteraceae</taxon>
        <taxon>Portibacter</taxon>
    </lineage>
</organism>
<evidence type="ECO:0000313" key="4">
    <source>
        <dbReference type="Proteomes" id="UP001156666"/>
    </source>
</evidence>
<evidence type="ECO:0000256" key="2">
    <source>
        <dbReference type="SAM" id="SignalP"/>
    </source>
</evidence>
<feature type="signal peptide" evidence="2">
    <location>
        <begin position="1"/>
        <end position="19"/>
    </location>
</feature>
<evidence type="ECO:0008006" key="5">
    <source>
        <dbReference type="Google" id="ProtNLM"/>
    </source>
</evidence>
<protein>
    <recommendedName>
        <fullName evidence="5">DUF680 domain-containing protein</fullName>
    </recommendedName>
</protein>
<evidence type="ECO:0000256" key="1">
    <source>
        <dbReference type="SAM" id="MobiDB-lite"/>
    </source>
</evidence>
<feature type="region of interest" description="Disordered" evidence="1">
    <location>
        <begin position="83"/>
        <end position="105"/>
    </location>
</feature>
<dbReference type="Proteomes" id="UP001156666">
    <property type="component" value="Unassembled WGS sequence"/>
</dbReference>
<dbReference type="RefSeq" id="WP_235293437.1">
    <property type="nucleotide sequence ID" value="NZ_BSOH01000037.1"/>
</dbReference>
<accession>A0AA37SYP9</accession>
<gene>
    <name evidence="3" type="ORF">GCM10007940_45260</name>
</gene>
<reference evidence="3" key="2">
    <citation type="submission" date="2023-01" db="EMBL/GenBank/DDBJ databases">
        <title>Draft genome sequence of Portibacter lacus strain NBRC 108769.</title>
        <authorList>
            <person name="Sun Q."/>
            <person name="Mori K."/>
        </authorList>
    </citation>
    <scope>NUCLEOTIDE SEQUENCE</scope>
    <source>
        <strain evidence="3">NBRC 108769</strain>
    </source>
</reference>
<keyword evidence="2" id="KW-0732">Signal</keyword>
<feature type="chain" id="PRO_5041414984" description="DUF680 domain-containing protein" evidence="2">
    <location>
        <begin position="20"/>
        <end position="105"/>
    </location>
</feature>
<keyword evidence="4" id="KW-1185">Reference proteome</keyword>
<dbReference type="EMBL" id="BSOH01000037">
    <property type="protein sequence ID" value="GLR19910.1"/>
    <property type="molecule type" value="Genomic_DNA"/>
</dbReference>
<proteinExistence type="predicted"/>
<evidence type="ECO:0000313" key="3">
    <source>
        <dbReference type="EMBL" id="GLR19910.1"/>
    </source>
</evidence>
<dbReference type="AlphaFoldDB" id="A0AA37SYP9"/>
<comment type="caution">
    <text evidence="3">The sequence shown here is derived from an EMBL/GenBank/DDBJ whole genome shotgun (WGS) entry which is preliminary data.</text>
</comment>
<name>A0AA37SYP9_9BACT</name>